<dbReference type="VEuPathDB" id="FungiDB:VP01_1051g1"/>
<accession>A0A0L6VUD6</accession>
<keyword evidence="1" id="KW-0472">Membrane</keyword>
<reference evidence="2 3" key="1">
    <citation type="submission" date="2015-08" db="EMBL/GenBank/DDBJ databases">
        <title>Next Generation Sequencing and Analysis of the Genome of Puccinia sorghi L Schw, the Causal Agent of Maize Common Rust.</title>
        <authorList>
            <person name="Rochi L."/>
            <person name="Burguener G."/>
            <person name="Darino M."/>
            <person name="Turjanski A."/>
            <person name="Kreff E."/>
            <person name="Dieguez M.J."/>
            <person name="Sacco F."/>
        </authorList>
    </citation>
    <scope>NUCLEOTIDE SEQUENCE [LARGE SCALE GENOMIC DNA]</scope>
    <source>
        <strain evidence="2 3">RO10H11247</strain>
    </source>
</reference>
<comment type="caution">
    <text evidence="2">The sequence shown here is derived from an EMBL/GenBank/DDBJ whole genome shotgun (WGS) entry which is preliminary data.</text>
</comment>
<keyword evidence="3" id="KW-1185">Reference proteome</keyword>
<evidence type="ECO:0000313" key="2">
    <source>
        <dbReference type="EMBL" id="KNZ64232.1"/>
    </source>
</evidence>
<gene>
    <name evidence="2" type="ORF">VP01_1051g1</name>
</gene>
<keyword evidence="1" id="KW-1133">Transmembrane helix</keyword>
<feature type="transmembrane region" description="Helical" evidence="1">
    <location>
        <begin position="143"/>
        <end position="168"/>
    </location>
</feature>
<organism evidence="2 3">
    <name type="scientific">Puccinia sorghi</name>
    <dbReference type="NCBI Taxonomy" id="27349"/>
    <lineage>
        <taxon>Eukaryota</taxon>
        <taxon>Fungi</taxon>
        <taxon>Dikarya</taxon>
        <taxon>Basidiomycota</taxon>
        <taxon>Pucciniomycotina</taxon>
        <taxon>Pucciniomycetes</taxon>
        <taxon>Pucciniales</taxon>
        <taxon>Pucciniaceae</taxon>
        <taxon>Puccinia</taxon>
    </lineage>
</organism>
<protein>
    <submittedName>
        <fullName evidence="2">Uncharacterized protein</fullName>
    </submittedName>
</protein>
<name>A0A0L6VUD6_9BASI</name>
<dbReference type="Proteomes" id="UP000037035">
    <property type="component" value="Unassembled WGS sequence"/>
</dbReference>
<evidence type="ECO:0000256" key="1">
    <source>
        <dbReference type="SAM" id="Phobius"/>
    </source>
</evidence>
<dbReference type="EMBL" id="LAVV01000577">
    <property type="protein sequence ID" value="KNZ64232.1"/>
    <property type="molecule type" value="Genomic_DNA"/>
</dbReference>
<proteinExistence type="predicted"/>
<dbReference type="AlphaFoldDB" id="A0A0L6VUD6"/>
<feature type="transmembrane region" description="Helical" evidence="1">
    <location>
        <begin position="235"/>
        <end position="254"/>
    </location>
</feature>
<keyword evidence="1" id="KW-0812">Transmembrane</keyword>
<sequence>MTNRRFQGMVYTQSGYWYKLTSAKKYFLIPSDLIYMYMKCVTITASNENITNALILKRWCQLRLDTGLNKVCKIYNSTMNLSGLMGNNNPRKNKAVFIGKIIQVIQVPICEKKAKVWLHMHGNEARGTMPPRKIRRKQRVLDWWLYMLVFFLCVLRCFLMCHICFYILRVSHKTTGGGHGFEIISAGPSILLIVYNNYSQLILQDFANVGAVLELQRDMLNCSIASASTILTCNVSAMLSLSVACVSALLSFIIGDVSAMLNCRIVTVSVRLKCRKVSLIFSINLTKTESIKKNCKSNSAQKNTYYNCAEGLLQAEITLCQPPLWINPTQCMMNEINPFGTKHLMYRGFLGRGDPTEGMLGICRLSQMCWFFRNYFIRNMGRLKRGILRDLTSIPGMEENIH</sequence>
<evidence type="ECO:0000313" key="3">
    <source>
        <dbReference type="Proteomes" id="UP000037035"/>
    </source>
</evidence>